<keyword evidence="3" id="KW-1185">Reference proteome</keyword>
<proteinExistence type="predicted"/>
<dbReference type="RefSeq" id="WP_072400175.1">
    <property type="nucleotide sequence ID" value="NZ_FPKV01000001.1"/>
</dbReference>
<dbReference type="AlphaFoldDB" id="A0A1K2IB97"/>
<dbReference type="Proteomes" id="UP000182544">
    <property type="component" value="Unassembled WGS sequence"/>
</dbReference>
<accession>A0A1K2IB97</accession>
<dbReference type="InterPro" id="IPR058207">
    <property type="entry name" value="PID_CTERM"/>
</dbReference>
<feature type="signal peptide" evidence="1">
    <location>
        <begin position="1"/>
        <end position="29"/>
    </location>
</feature>
<protein>
    <recommendedName>
        <fullName evidence="4">PEP-CTERM protein-sorting domain-containing protein</fullName>
    </recommendedName>
</protein>
<gene>
    <name evidence="2" type="ORF">SAMN05428642_101506</name>
</gene>
<evidence type="ECO:0000313" key="2">
    <source>
        <dbReference type="EMBL" id="SFZ89692.1"/>
    </source>
</evidence>
<evidence type="ECO:0000256" key="1">
    <source>
        <dbReference type="SAM" id="SignalP"/>
    </source>
</evidence>
<sequence>MKTRKITLFKSINLIALTLFLVFSVNANAINLDTNLITSTTKISSTNLKTAPAQLILSSMSFWDWLVSLFNKEKFRDNHNPNSGNEGNPNSVGGDSIPLDGGLTILLLGATAFGVKKLRDSKNEIKSFKSL</sequence>
<feature type="chain" id="PRO_5012430757" description="PEP-CTERM protein-sorting domain-containing protein" evidence="1">
    <location>
        <begin position="30"/>
        <end position="131"/>
    </location>
</feature>
<evidence type="ECO:0008006" key="4">
    <source>
        <dbReference type="Google" id="ProtNLM"/>
    </source>
</evidence>
<reference evidence="2 3" key="1">
    <citation type="submission" date="2016-10" db="EMBL/GenBank/DDBJ databases">
        <authorList>
            <person name="de Groot N.N."/>
        </authorList>
    </citation>
    <scope>NUCLEOTIDE SEQUENCE [LARGE SCALE GENOMIC DNA]</scope>
    <source>
        <strain evidence="2 3">DSM 18180</strain>
    </source>
</reference>
<dbReference type="EMBL" id="FPKV01000001">
    <property type="protein sequence ID" value="SFZ89692.1"/>
    <property type="molecule type" value="Genomic_DNA"/>
</dbReference>
<organism evidence="2 3">
    <name type="scientific">Flaviramulus basaltis</name>
    <dbReference type="NCBI Taxonomy" id="369401"/>
    <lineage>
        <taxon>Bacteria</taxon>
        <taxon>Pseudomonadati</taxon>
        <taxon>Bacteroidota</taxon>
        <taxon>Flavobacteriia</taxon>
        <taxon>Flavobacteriales</taxon>
        <taxon>Flavobacteriaceae</taxon>
        <taxon>Flaviramulus</taxon>
    </lineage>
</organism>
<name>A0A1K2IB97_9FLAO</name>
<dbReference type="NCBIfam" id="NF046080">
    <property type="entry name" value="PID_CTERM"/>
    <property type="match status" value="1"/>
</dbReference>
<keyword evidence="1" id="KW-0732">Signal</keyword>
<evidence type="ECO:0000313" key="3">
    <source>
        <dbReference type="Proteomes" id="UP000182544"/>
    </source>
</evidence>